<accession>A0A9P4GA46</accession>
<feature type="region of interest" description="Disordered" evidence="1">
    <location>
        <begin position="430"/>
        <end position="906"/>
    </location>
</feature>
<feature type="region of interest" description="Disordered" evidence="1">
    <location>
        <begin position="259"/>
        <end position="335"/>
    </location>
</feature>
<feature type="compositionally biased region" description="Basic and acidic residues" evidence="1">
    <location>
        <begin position="666"/>
        <end position="683"/>
    </location>
</feature>
<feature type="compositionally biased region" description="Polar residues" evidence="1">
    <location>
        <begin position="853"/>
        <end position="862"/>
    </location>
</feature>
<name>A0A9P4GA46_9PLEO</name>
<evidence type="ECO:0000313" key="2">
    <source>
        <dbReference type="EMBL" id="KAF1841815.1"/>
    </source>
</evidence>
<feature type="compositionally biased region" description="Basic and acidic residues" evidence="1">
    <location>
        <begin position="808"/>
        <end position="826"/>
    </location>
</feature>
<dbReference type="OrthoDB" id="3538943at2759"/>
<feature type="compositionally biased region" description="Polar residues" evidence="1">
    <location>
        <begin position="1090"/>
        <end position="1106"/>
    </location>
</feature>
<dbReference type="AlphaFoldDB" id="A0A9P4GA46"/>
<feature type="compositionally biased region" description="Basic residues" evidence="1">
    <location>
        <begin position="780"/>
        <end position="789"/>
    </location>
</feature>
<feature type="compositionally biased region" description="Acidic residues" evidence="1">
    <location>
        <begin position="435"/>
        <end position="454"/>
    </location>
</feature>
<feature type="compositionally biased region" description="Polar residues" evidence="1">
    <location>
        <begin position="641"/>
        <end position="665"/>
    </location>
</feature>
<dbReference type="GeneID" id="63848518"/>
<evidence type="ECO:0008006" key="4">
    <source>
        <dbReference type="Google" id="ProtNLM"/>
    </source>
</evidence>
<keyword evidence="3" id="KW-1185">Reference proteome</keyword>
<comment type="caution">
    <text evidence="2">The sequence shown here is derived from an EMBL/GenBank/DDBJ whole genome shotgun (WGS) entry which is preliminary data.</text>
</comment>
<feature type="compositionally biased region" description="Polar residues" evidence="1">
    <location>
        <begin position="729"/>
        <end position="738"/>
    </location>
</feature>
<feature type="compositionally biased region" description="Polar residues" evidence="1">
    <location>
        <begin position="501"/>
        <end position="527"/>
    </location>
</feature>
<feature type="compositionally biased region" description="Polar residues" evidence="1">
    <location>
        <begin position="261"/>
        <end position="284"/>
    </location>
</feature>
<feature type="region of interest" description="Disordered" evidence="1">
    <location>
        <begin position="226"/>
        <end position="245"/>
    </location>
</feature>
<proteinExistence type="predicted"/>
<feature type="compositionally biased region" description="Low complexity" evidence="1">
    <location>
        <begin position="621"/>
        <end position="633"/>
    </location>
</feature>
<sequence length="1207" mass="132478">MDIQLHGWLEGTVQEQLLLGNSWLRDKNSRKEAGVKTQFDKTWDTLYHDNGSCLDIINSIHPERNSALQILQTNPLTLTDGYFQVVAHLTPDCVRTLPPRLLDGLHALLHTVIAVRKYTLRHTLYGPPRDKVRFILHEIDYLGVNKGKTRTADSEPLGSLHGSEPIGAVLEQLHHTRAQEDLRCLRSSTEPAVDEDAIAGAMDESESAPHTQLPQTQFAFATQLQPIRARNTQRREILPNAANEDEETRMKLLRLIGNPAAKSTDNPSPNSDTGLVRPTSNKQRSVVGPSTAATPPRSLVLADQQSTRAGAEEGKANTASPTLTRGKNRVRHARPASPAIVQQVGELSDMRQYAEQDSRDDAATPGLECAWMKGFIFDREALRVPLTQQVVLQKPTSWHKPQPGCPGVTAGNIPITILETLSRIADEKATVEGLSDSDSEADFDPSPEDVPEEVDASRGAMPNLTQDDEPTTSQVSWSPSPSPEPPQKPVKAHQGLPPDSSFENKGLNTNEDGDRQQTVPRLQSQRPLTIDPPHENEPSPPSSSPPIVVQPADSDEEMEMETSVPQGLGEDALQASRPQNIGTHQGPALPPIVQVKETPYAKGKNGQTLRFADSPPKQKQDSSGNSKQSSSGSIVYATYKDPSSSASLEGANSRNLATSDMSSRPQDARAAETQRKAPIEKEAPSQPDRVVPQDVPMLDAPSNVEPPPKIMEKATLPSRPAPPAVLAQAPTTSRSPPSHRQPRAEANLQKQPLLTSGVTNPGLPKSAPTKRKLGDSPTKSSKRNSKRREIKIVSFGDSAPSTVNHTTTSHEERAESLQKSREEKHSSTSFESRPGPVCEQQDADAMEVDLLGVQTSNASSPAISPRHRSLYEDPSPTKPSSTKPSTDIATSWLPPSTIPSDVQPEVVPVRSRAASVVEMGAQESPAAINNAEPRTVFEAFKAAYPEYTGGAKPFEKLCRSMYELDLQDKMVPKWQWDDFIMRNRTDYKDYLAECADQSEDPEPYHRFYKDAIRDTLFKAGIIESRETLLKALEELGVQAPAPRSSKQSAKSPPKDKRSRASLPGTFNLHKKPIQDRINGTARNRPRHSLPTGSHTNRQSPSRTTPVQKIRSPPRSTSHRDVPSNRPKPKSSPLQRLTSDQVQSPRDTTEDSGDPFRDYFFAVQRSTSWTGSTKVDKSKAWPQSLAVRPSIADAPKKKVDVLGWRDML</sequence>
<gene>
    <name evidence="2" type="ORF">K460DRAFT_345032</name>
</gene>
<dbReference type="EMBL" id="ML976618">
    <property type="protein sequence ID" value="KAF1841815.1"/>
    <property type="molecule type" value="Genomic_DNA"/>
</dbReference>
<dbReference type="Proteomes" id="UP000800039">
    <property type="component" value="Unassembled WGS sequence"/>
</dbReference>
<organism evidence="2 3">
    <name type="scientific">Cucurbitaria berberidis CBS 394.84</name>
    <dbReference type="NCBI Taxonomy" id="1168544"/>
    <lineage>
        <taxon>Eukaryota</taxon>
        <taxon>Fungi</taxon>
        <taxon>Dikarya</taxon>
        <taxon>Ascomycota</taxon>
        <taxon>Pezizomycotina</taxon>
        <taxon>Dothideomycetes</taxon>
        <taxon>Pleosporomycetidae</taxon>
        <taxon>Pleosporales</taxon>
        <taxon>Pleosporineae</taxon>
        <taxon>Cucurbitariaceae</taxon>
        <taxon>Cucurbitaria</taxon>
    </lineage>
</organism>
<evidence type="ECO:0000256" key="1">
    <source>
        <dbReference type="SAM" id="MobiDB-lite"/>
    </source>
</evidence>
<feature type="compositionally biased region" description="Polar residues" evidence="1">
    <location>
        <begin position="1131"/>
        <end position="1145"/>
    </location>
</feature>
<feature type="region of interest" description="Disordered" evidence="1">
    <location>
        <begin position="1038"/>
        <end position="1155"/>
    </location>
</feature>
<dbReference type="RefSeq" id="XP_040784378.1">
    <property type="nucleotide sequence ID" value="XM_040931266.1"/>
</dbReference>
<reference evidence="2" key="1">
    <citation type="submission" date="2020-01" db="EMBL/GenBank/DDBJ databases">
        <authorList>
            <consortium name="DOE Joint Genome Institute"/>
            <person name="Haridas S."/>
            <person name="Albert R."/>
            <person name="Binder M."/>
            <person name="Bloem J."/>
            <person name="Labutti K."/>
            <person name="Salamov A."/>
            <person name="Andreopoulos B."/>
            <person name="Baker S.E."/>
            <person name="Barry K."/>
            <person name="Bills G."/>
            <person name="Bluhm B.H."/>
            <person name="Cannon C."/>
            <person name="Castanera R."/>
            <person name="Culley D.E."/>
            <person name="Daum C."/>
            <person name="Ezra D."/>
            <person name="Gonzalez J.B."/>
            <person name="Henrissat B."/>
            <person name="Kuo A."/>
            <person name="Liang C."/>
            <person name="Lipzen A."/>
            <person name="Lutzoni F."/>
            <person name="Magnuson J."/>
            <person name="Mondo S."/>
            <person name="Nolan M."/>
            <person name="Ohm R."/>
            <person name="Pangilinan J."/>
            <person name="Park H.-J."/>
            <person name="Ramirez L."/>
            <person name="Alfaro M."/>
            <person name="Sun H."/>
            <person name="Tritt A."/>
            <person name="Yoshinaga Y."/>
            <person name="Zwiers L.-H."/>
            <person name="Turgeon B.G."/>
            <person name="Goodwin S.B."/>
            <person name="Spatafora J.W."/>
            <person name="Crous P.W."/>
            <person name="Grigoriev I.V."/>
        </authorList>
    </citation>
    <scope>NUCLEOTIDE SEQUENCE</scope>
    <source>
        <strain evidence="2">CBS 394.84</strain>
    </source>
</reference>
<evidence type="ECO:0000313" key="3">
    <source>
        <dbReference type="Proteomes" id="UP000800039"/>
    </source>
</evidence>
<protein>
    <recommendedName>
        <fullName evidence="4">Telomere replication protein EST3</fullName>
    </recommendedName>
</protein>
<feature type="compositionally biased region" description="Polar residues" evidence="1">
    <location>
        <begin position="748"/>
        <end position="759"/>
    </location>
</feature>